<organism evidence="2 3">
    <name type="scientific">Etheostoma spectabile</name>
    <name type="common">orangethroat darter</name>
    <dbReference type="NCBI Taxonomy" id="54343"/>
    <lineage>
        <taxon>Eukaryota</taxon>
        <taxon>Metazoa</taxon>
        <taxon>Chordata</taxon>
        <taxon>Craniata</taxon>
        <taxon>Vertebrata</taxon>
        <taxon>Euteleostomi</taxon>
        <taxon>Actinopterygii</taxon>
        <taxon>Neopterygii</taxon>
        <taxon>Teleostei</taxon>
        <taxon>Neoteleostei</taxon>
        <taxon>Acanthomorphata</taxon>
        <taxon>Eupercaria</taxon>
        <taxon>Perciformes</taxon>
        <taxon>Percoidei</taxon>
        <taxon>Percidae</taxon>
        <taxon>Etheostomatinae</taxon>
        <taxon>Etheostoma</taxon>
    </lineage>
</organism>
<reference evidence="2 3" key="1">
    <citation type="submission" date="2019-08" db="EMBL/GenBank/DDBJ databases">
        <title>A chromosome-level genome assembly, high-density linkage maps, and genome scans reveal the genomic architecture of hybrid incompatibilities underlying speciation via character displacement in darters (Percidae: Etheostominae).</title>
        <authorList>
            <person name="Moran R.L."/>
            <person name="Catchen J.M."/>
            <person name="Fuller R.C."/>
        </authorList>
    </citation>
    <scope>NUCLEOTIDE SEQUENCE [LARGE SCALE GENOMIC DNA]</scope>
    <source>
        <strain evidence="2">EspeVRDwgs_2016</strain>
        <tissue evidence="2">Muscle</tissue>
    </source>
</reference>
<protein>
    <submittedName>
        <fullName evidence="2">Uncharacterized protein</fullName>
    </submittedName>
</protein>
<evidence type="ECO:0000313" key="3">
    <source>
        <dbReference type="Proteomes" id="UP000327493"/>
    </source>
</evidence>
<dbReference type="Proteomes" id="UP000327493">
    <property type="component" value="Chromosome 19"/>
</dbReference>
<gene>
    <name evidence="2" type="ORF">FQN60_006461</name>
</gene>
<name>A0A5J5CQX7_9PERO</name>
<keyword evidence="3" id="KW-1185">Reference proteome</keyword>
<feature type="region of interest" description="Disordered" evidence="1">
    <location>
        <begin position="67"/>
        <end position="177"/>
    </location>
</feature>
<comment type="caution">
    <text evidence="2">The sequence shown here is derived from an EMBL/GenBank/DDBJ whole genome shotgun (WGS) entry which is preliminary data.</text>
</comment>
<evidence type="ECO:0000313" key="2">
    <source>
        <dbReference type="EMBL" id="KAA8582790.1"/>
    </source>
</evidence>
<sequence length="177" mass="19536">MRDSGGSLAQNRWQGDLGLTAVGQDDTGGGGIPGDHLIVPVSGHSVPSPMHLRLGQKEKVWTGEYVEEDEDGMGTIKAIGDEDEENNLEGEDELEFDGKGWDNNNEEEEDDEEDEDEVEDEGEDEELEWEIPEFLSQSTQHPHSQQHHQHHGPQQKAEEGDVPGELLVSQAKAGDVF</sequence>
<proteinExistence type="predicted"/>
<evidence type="ECO:0000256" key="1">
    <source>
        <dbReference type="SAM" id="MobiDB-lite"/>
    </source>
</evidence>
<feature type="compositionally biased region" description="Basic residues" evidence="1">
    <location>
        <begin position="144"/>
        <end position="153"/>
    </location>
</feature>
<dbReference type="EMBL" id="VOFY01000019">
    <property type="protein sequence ID" value="KAA8582790.1"/>
    <property type="molecule type" value="Genomic_DNA"/>
</dbReference>
<accession>A0A5J5CQX7</accession>
<feature type="compositionally biased region" description="Acidic residues" evidence="1">
    <location>
        <begin position="104"/>
        <end position="131"/>
    </location>
</feature>
<dbReference type="AlphaFoldDB" id="A0A5J5CQX7"/>
<feature type="non-terminal residue" evidence="2">
    <location>
        <position position="177"/>
    </location>
</feature>
<feature type="compositionally biased region" description="Low complexity" evidence="1">
    <location>
        <begin position="132"/>
        <end position="143"/>
    </location>
</feature>
<feature type="compositionally biased region" description="Acidic residues" evidence="1">
    <location>
        <begin position="81"/>
        <end position="95"/>
    </location>
</feature>
<feature type="region of interest" description="Disordered" evidence="1">
    <location>
        <begin position="19"/>
        <end position="51"/>
    </location>
</feature>